<comment type="subcellular location">
    <subcellularLocation>
        <location evidence="1">Membrane</location>
        <topology evidence="1">Multi-pass membrane protein</topology>
    </subcellularLocation>
</comment>
<gene>
    <name evidence="6" type="ORF">FDY93_08900</name>
</gene>
<evidence type="ECO:0008006" key="8">
    <source>
        <dbReference type="Google" id="ProtNLM"/>
    </source>
</evidence>
<keyword evidence="2 5" id="KW-0812">Transmembrane</keyword>
<evidence type="ECO:0000256" key="2">
    <source>
        <dbReference type="ARBA" id="ARBA00022692"/>
    </source>
</evidence>
<name>A0ABY2UIA1_9GAMM</name>
<evidence type="ECO:0000313" key="7">
    <source>
        <dbReference type="Proteomes" id="UP000306791"/>
    </source>
</evidence>
<evidence type="ECO:0000256" key="4">
    <source>
        <dbReference type="ARBA" id="ARBA00023136"/>
    </source>
</evidence>
<keyword evidence="7" id="KW-1185">Reference proteome</keyword>
<evidence type="ECO:0000256" key="3">
    <source>
        <dbReference type="ARBA" id="ARBA00022989"/>
    </source>
</evidence>
<sequence length="121" mass="12917">MNIFLWVLQVLLALHTATGAVWKFSNTAQSVPSLGAIPHGAWLALGVVELILSLCLVLPAFYKPLAVLVPIAAVLIAMEMLLFCALHFASGEAGYSSVVYWLVVAAIAGVIAYGRFVLKPH</sequence>
<feature type="transmembrane region" description="Helical" evidence="5">
    <location>
        <begin position="35"/>
        <end position="58"/>
    </location>
</feature>
<dbReference type="InterPro" id="IPR032808">
    <property type="entry name" value="DoxX"/>
</dbReference>
<comment type="caution">
    <text evidence="6">The sequence shown here is derived from an EMBL/GenBank/DDBJ whole genome shotgun (WGS) entry which is preliminary data.</text>
</comment>
<feature type="transmembrane region" description="Helical" evidence="5">
    <location>
        <begin position="65"/>
        <end position="88"/>
    </location>
</feature>
<reference evidence="6 7" key="1">
    <citation type="submission" date="2019-05" db="EMBL/GenBank/DDBJ databases">
        <title>Microbulbifer harenosus sp. nov., an alginate-degrading bacterium isolated from coastal sand.</title>
        <authorList>
            <person name="Huang H."/>
            <person name="Mo K."/>
            <person name="Bao S."/>
        </authorList>
    </citation>
    <scope>NUCLEOTIDE SEQUENCE [LARGE SCALE GENOMIC DNA]</scope>
    <source>
        <strain evidence="6 7">HB161719</strain>
    </source>
</reference>
<evidence type="ECO:0000313" key="6">
    <source>
        <dbReference type="EMBL" id="TLM77704.1"/>
    </source>
</evidence>
<dbReference type="Proteomes" id="UP000306791">
    <property type="component" value="Unassembled WGS sequence"/>
</dbReference>
<proteinExistence type="predicted"/>
<accession>A0ABY2UIA1</accession>
<keyword evidence="3 5" id="KW-1133">Transmembrane helix</keyword>
<dbReference type="RefSeq" id="WP_138235381.1">
    <property type="nucleotide sequence ID" value="NZ_CP185860.1"/>
</dbReference>
<organism evidence="6 7">
    <name type="scientific">Microbulbifer harenosus</name>
    <dbReference type="NCBI Taxonomy" id="2576840"/>
    <lineage>
        <taxon>Bacteria</taxon>
        <taxon>Pseudomonadati</taxon>
        <taxon>Pseudomonadota</taxon>
        <taxon>Gammaproteobacteria</taxon>
        <taxon>Cellvibrionales</taxon>
        <taxon>Microbulbiferaceae</taxon>
        <taxon>Microbulbifer</taxon>
    </lineage>
</organism>
<evidence type="ECO:0000256" key="5">
    <source>
        <dbReference type="SAM" id="Phobius"/>
    </source>
</evidence>
<protein>
    <recommendedName>
        <fullName evidence="8">DoxX family protein</fullName>
    </recommendedName>
</protein>
<keyword evidence="4 5" id="KW-0472">Membrane</keyword>
<dbReference type="Pfam" id="PF13564">
    <property type="entry name" value="DoxX_2"/>
    <property type="match status" value="1"/>
</dbReference>
<dbReference type="EMBL" id="VANI01000009">
    <property type="protein sequence ID" value="TLM77704.1"/>
    <property type="molecule type" value="Genomic_DNA"/>
</dbReference>
<feature type="transmembrane region" description="Helical" evidence="5">
    <location>
        <begin position="100"/>
        <end position="118"/>
    </location>
</feature>
<evidence type="ECO:0000256" key="1">
    <source>
        <dbReference type="ARBA" id="ARBA00004141"/>
    </source>
</evidence>